<dbReference type="InterPro" id="IPR050695">
    <property type="entry name" value="N-acetylmuramoyl_amidase_3"/>
</dbReference>
<dbReference type="PROSITE" id="PS51781">
    <property type="entry name" value="SH3B"/>
    <property type="match status" value="2"/>
</dbReference>
<dbReference type="Gene3D" id="3.40.630.40">
    <property type="entry name" value="Zn-dependent exopeptidases"/>
    <property type="match status" value="1"/>
</dbReference>
<evidence type="ECO:0000313" key="5">
    <source>
        <dbReference type="Proteomes" id="UP001275436"/>
    </source>
</evidence>
<comment type="caution">
    <text evidence="4">The sequence shown here is derived from an EMBL/GenBank/DDBJ whole genome shotgun (WGS) entry which is preliminary data.</text>
</comment>
<dbReference type="CDD" id="cd02696">
    <property type="entry name" value="MurNAc-LAA"/>
    <property type="match status" value="1"/>
</dbReference>
<dbReference type="RefSeq" id="WP_215063885.1">
    <property type="nucleotide sequence ID" value="NZ_BSKO01000001.1"/>
</dbReference>
<dbReference type="Pfam" id="PF08239">
    <property type="entry name" value="SH3_3"/>
    <property type="match status" value="2"/>
</dbReference>
<feature type="domain" description="SH3b" evidence="3">
    <location>
        <begin position="26"/>
        <end position="88"/>
    </location>
</feature>
<keyword evidence="2" id="KW-0961">Cell wall biogenesis/degradation</keyword>
<dbReference type="PANTHER" id="PTHR30404">
    <property type="entry name" value="N-ACETYLMURAMOYL-L-ALANINE AMIDASE"/>
    <property type="match status" value="1"/>
</dbReference>
<sequence length="346" mass="38604">MKLTTFLSTILFTLLFIFIFEQSVTADTAIVDGEGIHVRSGPGSEYDSIGNVNEGQSYPLVQQQNDWVEIDYNGESGWVSQEYINIEQTEQEYAEIDSESVETVYNNTHLRSGPSVNDSIIDYVDQGTTLNIVQSEDGWLEVEYEESTAFVHRDFITDTTKIPNNDGFKNKTIVIDAGHGGRDVGAIGTSNTYEKDFAFLTAQELASELTYLGADVHMTRSHDEFISLNSRASYANFVDTDAFISIHYNSVADLPNVTGIETFYYNEKMKPLAESVQQGMIRSSGDEDRGTSYGDFQILRLSLQPSLLLELGFISNKEQEALLSTTGYQKQLVSGILEGLSTHFNR</sequence>
<dbReference type="InterPro" id="IPR002508">
    <property type="entry name" value="MurNAc-LAA_cat"/>
</dbReference>
<feature type="domain" description="SH3b" evidence="3">
    <location>
        <begin position="98"/>
        <end position="160"/>
    </location>
</feature>
<evidence type="ECO:0000256" key="1">
    <source>
        <dbReference type="ARBA" id="ARBA00022801"/>
    </source>
</evidence>
<dbReference type="Proteomes" id="UP001275436">
    <property type="component" value="Unassembled WGS sequence"/>
</dbReference>
<gene>
    <name evidence="4" type="ORF">MACH08_24640</name>
</gene>
<evidence type="ECO:0000259" key="3">
    <source>
        <dbReference type="PROSITE" id="PS51781"/>
    </source>
</evidence>
<keyword evidence="1" id="KW-0378">Hydrolase</keyword>
<proteinExistence type="predicted"/>
<dbReference type="SMART" id="SM00287">
    <property type="entry name" value="SH3b"/>
    <property type="match status" value="2"/>
</dbReference>
<keyword evidence="5" id="KW-1185">Reference proteome</keyword>
<evidence type="ECO:0000313" key="4">
    <source>
        <dbReference type="EMBL" id="GLO66680.1"/>
    </source>
</evidence>
<evidence type="ECO:0000256" key="2">
    <source>
        <dbReference type="ARBA" id="ARBA00023316"/>
    </source>
</evidence>
<protein>
    <recommendedName>
        <fullName evidence="3">SH3b domain-containing protein</fullName>
    </recommendedName>
</protein>
<name>A0ABQ5TJN5_9BACI</name>
<dbReference type="InterPro" id="IPR003646">
    <property type="entry name" value="SH3-like_bac-type"/>
</dbReference>
<reference evidence="4 5" key="1">
    <citation type="submission" date="2023-02" db="EMBL/GenBank/DDBJ databases">
        <title>Oceanobacillus kimchii IFOP_LL358 isolated form Alexandrium catenella lab strain.</title>
        <authorList>
            <person name="Gajardo G."/>
            <person name="Ueki S."/>
            <person name="Maruyama F."/>
        </authorList>
    </citation>
    <scope>NUCLEOTIDE SEQUENCE [LARGE SCALE GENOMIC DNA]</scope>
    <source>
        <strain evidence="4 5">IFOP_LL358</strain>
    </source>
</reference>
<dbReference type="PANTHER" id="PTHR30404:SF0">
    <property type="entry name" value="N-ACETYLMURAMOYL-L-ALANINE AMIDASE AMIC"/>
    <property type="match status" value="1"/>
</dbReference>
<accession>A0ABQ5TJN5</accession>
<dbReference type="SMART" id="SM00646">
    <property type="entry name" value="Ami_3"/>
    <property type="match status" value="1"/>
</dbReference>
<organism evidence="4 5">
    <name type="scientific">Oceanobacillus kimchii</name>
    <dbReference type="NCBI Taxonomy" id="746691"/>
    <lineage>
        <taxon>Bacteria</taxon>
        <taxon>Bacillati</taxon>
        <taxon>Bacillota</taxon>
        <taxon>Bacilli</taxon>
        <taxon>Bacillales</taxon>
        <taxon>Bacillaceae</taxon>
        <taxon>Oceanobacillus</taxon>
    </lineage>
</organism>
<dbReference type="EMBL" id="BSKO01000001">
    <property type="protein sequence ID" value="GLO66680.1"/>
    <property type="molecule type" value="Genomic_DNA"/>
</dbReference>
<dbReference type="Gene3D" id="2.30.30.40">
    <property type="entry name" value="SH3 Domains"/>
    <property type="match status" value="2"/>
</dbReference>
<dbReference type="Pfam" id="PF01520">
    <property type="entry name" value="Amidase_3"/>
    <property type="match status" value="1"/>
</dbReference>
<dbReference type="SUPFAM" id="SSF53187">
    <property type="entry name" value="Zn-dependent exopeptidases"/>
    <property type="match status" value="1"/>
</dbReference>